<dbReference type="OrthoDB" id="634996at2"/>
<dbReference type="InterPro" id="IPR050553">
    <property type="entry name" value="Thioredoxin_ResA/DsbE_sf"/>
</dbReference>
<dbReference type="PANTHER" id="PTHR42852">
    <property type="entry name" value="THIOL:DISULFIDE INTERCHANGE PROTEIN DSBE"/>
    <property type="match status" value="1"/>
</dbReference>
<dbReference type="SUPFAM" id="SSF52833">
    <property type="entry name" value="Thioredoxin-like"/>
    <property type="match status" value="1"/>
</dbReference>
<dbReference type="AlphaFoldDB" id="A0A1J7CK91"/>
<dbReference type="EMBL" id="MLFK01000006">
    <property type="protein sequence ID" value="OIV41992.1"/>
    <property type="molecule type" value="Genomic_DNA"/>
</dbReference>
<dbReference type="Proteomes" id="UP000182826">
    <property type="component" value="Unassembled WGS sequence"/>
</dbReference>
<dbReference type="PROSITE" id="PS00194">
    <property type="entry name" value="THIOREDOXIN_1"/>
    <property type="match status" value="1"/>
</dbReference>
<comment type="caution">
    <text evidence="3">The sequence shown here is derived from an EMBL/GenBank/DDBJ whole genome shotgun (WGS) entry which is preliminary data.</text>
</comment>
<evidence type="ECO:0000259" key="2">
    <source>
        <dbReference type="PROSITE" id="PS51352"/>
    </source>
</evidence>
<dbReference type="GO" id="GO:0016491">
    <property type="term" value="F:oxidoreductase activity"/>
    <property type="evidence" value="ECO:0007669"/>
    <property type="project" value="InterPro"/>
</dbReference>
<dbReference type="Pfam" id="PF00578">
    <property type="entry name" value="AhpC-TSA"/>
    <property type="match status" value="1"/>
</dbReference>
<dbReference type="InterPro" id="IPR036249">
    <property type="entry name" value="Thioredoxin-like_sf"/>
</dbReference>
<dbReference type="PANTHER" id="PTHR42852:SF17">
    <property type="entry name" value="THIOREDOXIN-LIKE PROTEIN HI_1115"/>
    <property type="match status" value="1"/>
</dbReference>
<sequence length="613" mass="70198">MKKITILLFLSLINNVFSQNGKIYLKIPKFKTGAENTYVYEPPTGLVIENNSKANILYAFDTDYSVDISPLKKSEKGYEFTAKVPDSARTILVVISDLQKIADNNNNKGYIVHLKTQNESELGKTLANEIFIRYYAVNVLKLDLDNKPENLVLEYETLFKKYPDLKNDKSYLSYLYNLENVKKTKLKDETIAFATRCVKKNNENSLVTAYHIYENYGMQTDAAKIKKEVLKRYPNGEMQKTMFIQGFMNHPNKSEAYVLESINTLKTKFKDHSKRSLSFFYGNLAQIYLSKKDLEKAKSIEPYLYNPSNTYNDAAWVLSGGSLKAPGKDLDFAATISKRSLDLLEEKKKENFYPEYQSLYNMYADTYAHILYKQGKYKEAFTYQDSLRKIDGLDSNGKECYLAILEKVKSQGEVKEYIENEINSNNVPPAIFLTKLKEIYVAQNLPLDGYEKFKEKADKSNKAARAKNVLETFGNATATDFALKNLDGKEVKLSDYKGKVVVLDFWATWCGPCKASFPKMQELVTQYKDKDVAFLFINTWENKKEDEVLKNVTNYITEKKYDFNVVFDSKSEVVADYKIKGIPTSILIGKKGNILFSGHANGSLGEMIDEELK</sequence>
<reference evidence="3 4" key="1">
    <citation type="submission" date="2016-10" db="EMBL/GenBank/DDBJ databases">
        <title>Draft Genome Sequence of Rhizobacteria Flavobacterium johnsoniae CI04.</title>
        <authorList>
            <person name="Bravo J.I."/>
            <person name="Lozano G.L."/>
            <person name="Handelsman J."/>
        </authorList>
    </citation>
    <scope>NUCLEOTIDE SEQUENCE [LARGE SCALE GENOMIC DNA]</scope>
    <source>
        <strain evidence="3 4">CI04</strain>
    </source>
</reference>
<organism evidence="3 4">
    <name type="scientific">Flavobacterium johnsoniae</name>
    <name type="common">Cytophaga johnsonae</name>
    <dbReference type="NCBI Taxonomy" id="986"/>
    <lineage>
        <taxon>Bacteria</taxon>
        <taxon>Pseudomonadati</taxon>
        <taxon>Bacteroidota</taxon>
        <taxon>Flavobacteriia</taxon>
        <taxon>Flavobacteriales</taxon>
        <taxon>Flavobacteriaceae</taxon>
        <taxon>Flavobacterium</taxon>
    </lineage>
</organism>
<evidence type="ECO:0000256" key="1">
    <source>
        <dbReference type="ARBA" id="ARBA00023284"/>
    </source>
</evidence>
<evidence type="ECO:0000313" key="4">
    <source>
        <dbReference type="Proteomes" id="UP000182826"/>
    </source>
</evidence>
<keyword evidence="4" id="KW-1185">Reference proteome</keyword>
<name>A0A1J7CK91_FLAJO</name>
<dbReference type="RefSeq" id="WP_071636482.1">
    <property type="nucleotide sequence ID" value="NZ_MLFK01000006.1"/>
</dbReference>
<evidence type="ECO:0000313" key="3">
    <source>
        <dbReference type="EMBL" id="OIV41992.1"/>
    </source>
</evidence>
<dbReference type="InterPro" id="IPR013766">
    <property type="entry name" value="Thioredoxin_domain"/>
</dbReference>
<dbReference type="GO" id="GO:0016209">
    <property type="term" value="F:antioxidant activity"/>
    <property type="evidence" value="ECO:0007669"/>
    <property type="project" value="InterPro"/>
</dbReference>
<gene>
    <name evidence="3" type="ORF">BKM63_10070</name>
</gene>
<proteinExistence type="predicted"/>
<accession>A0A1J7CK91</accession>
<dbReference type="InterPro" id="IPR000866">
    <property type="entry name" value="AhpC/TSA"/>
</dbReference>
<keyword evidence="1" id="KW-0676">Redox-active center</keyword>
<dbReference type="Gene3D" id="3.40.30.10">
    <property type="entry name" value="Glutaredoxin"/>
    <property type="match status" value="1"/>
</dbReference>
<dbReference type="CDD" id="cd02966">
    <property type="entry name" value="TlpA_like_family"/>
    <property type="match status" value="1"/>
</dbReference>
<protein>
    <recommendedName>
        <fullName evidence="2">Thioredoxin domain-containing protein</fullName>
    </recommendedName>
</protein>
<feature type="domain" description="Thioredoxin" evidence="2">
    <location>
        <begin position="472"/>
        <end position="613"/>
    </location>
</feature>
<dbReference type="InterPro" id="IPR017937">
    <property type="entry name" value="Thioredoxin_CS"/>
</dbReference>
<dbReference type="PROSITE" id="PS51352">
    <property type="entry name" value="THIOREDOXIN_2"/>
    <property type="match status" value="1"/>
</dbReference>